<accession>A0A1H8E5T1</accession>
<sequence length="141" mass="14445">MPGTAGTNLVIGLTNTPQDVNGLQVASDRLMKITPPATIGTEHIDYAVKDLEAILASMKQHPREHVELQNALLRQDLPKALAIADKVGVSEAALTQQGGAQWGVVIVIAIAAALLLSSDSGSKSSSPPKSSGSGSDAGTPQ</sequence>
<evidence type="ECO:0000313" key="2">
    <source>
        <dbReference type="EMBL" id="SEN14770.1"/>
    </source>
</evidence>
<feature type="region of interest" description="Disordered" evidence="1">
    <location>
        <begin position="118"/>
        <end position="141"/>
    </location>
</feature>
<reference evidence="2 3" key="1">
    <citation type="submission" date="2016-10" db="EMBL/GenBank/DDBJ databases">
        <authorList>
            <person name="de Groot N.N."/>
        </authorList>
    </citation>
    <scope>NUCLEOTIDE SEQUENCE [LARGE SCALE GENOMIC DNA]</scope>
    <source>
        <strain evidence="2 3">CGMCC 4.2026</strain>
    </source>
</reference>
<dbReference type="Proteomes" id="UP000181951">
    <property type="component" value="Unassembled WGS sequence"/>
</dbReference>
<dbReference type="EMBL" id="FODD01000002">
    <property type="protein sequence ID" value="SEN14770.1"/>
    <property type="molecule type" value="Genomic_DNA"/>
</dbReference>
<evidence type="ECO:0000313" key="3">
    <source>
        <dbReference type="Proteomes" id="UP000181951"/>
    </source>
</evidence>
<proteinExistence type="predicted"/>
<gene>
    <name evidence="2" type="ORF">SAMN05216267_100226</name>
</gene>
<organism evidence="2 3">
    <name type="scientific">Actinacidiphila rubida</name>
    <dbReference type="NCBI Taxonomy" id="310780"/>
    <lineage>
        <taxon>Bacteria</taxon>
        <taxon>Bacillati</taxon>
        <taxon>Actinomycetota</taxon>
        <taxon>Actinomycetes</taxon>
        <taxon>Kitasatosporales</taxon>
        <taxon>Streptomycetaceae</taxon>
        <taxon>Actinacidiphila</taxon>
    </lineage>
</organism>
<protein>
    <submittedName>
        <fullName evidence="2">Uncharacterized protein</fullName>
    </submittedName>
</protein>
<dbReference type="RefSeq" id="WP_069462980.1">
    <property type="nucleotide sequence ID" value="NZ_FODD01000002.1"/>
</dbReference>
<dbReference type="AlphaFoldDB" id="A0A1H8E5T1"/>
<evidence type="ECO:0000256" key="1">
    <source>
        <dbReference type="SAM" id="MobiDB-lite"/>
    </source>
</evidence>
<name>A0A1H8E5T1_9ACTN</name>
<dbReference type="STRING" id="310780.SAMN05216267_100226"/>
<keyword evidence="3" id="KW-1185">Reference proteome</keyword>